<dbReference type="EMBL" id="ML978066">
    <property type="protein sequence ID" value="KAF2020837.1"/>
    <property type="molecule type" value="Genomic_DNA"/>
</dbReference>
<evidence type="ECO:0000256" key="2">
    <source>
        <dbReference type="SAM" id="Phobius"/>
    </source>
</evidence>
<name>A0A6A5Y734_9PLEO</name>
<keyword evidence="2" id="KW-0472">Membrane</keyword>
<reference evidence="3" key="1">
    <citation type="journal article" date="2020" name="Stud. Mycol.">
        <title>101 Dothideomycetes genomes: a test case for predicting lifestyles and emergence of pathogens.</title>
        <authorList>
            <person name="Haridas S."/>
            <person name="Albert R."/>
            <person name="Binder M."/>
            <person name="Bloem J."/>
            <person name="Labutti K."/>
            <person name="Salamov A."/>
            <person name="Andreopoulos B."/>
            <person name="Baker S."/>
            <person name="Barry K."/>
            <person name="Bills G."/>
            <person name="Bluhm B."/>
            <person name="Cannon C."/>
            <person name="Castanera R."/>
            <person name="Culley D."/>
            <person name="Daum C."/>
            <person name="Ezra D."/>
            <person name="Gonzalez J."/>
            <person name="Henrissat B."/>
            <person name="Kuo A."/>
            <person name="Liang C."/>
            <person name="Lipzen A."/>
            <person name="Lutzoni F."/>
            <person name="Magnuson J."/>
            <person name="Mondo S."/>
            <person name="Nolan M."/>
            <person name="Ohm R."/>
            <person name="Pangilinan J."/>
            <person name="Park H.-J."/>
            <person name="Ramirez L."/>
            <person name="Alfaro M."/>
            <person name="Sun H."/>
            <person name="Tritt A."/>
            <person name="Yoshinaga Y."/>
            <person name="Zwiers L.-H."/>
            <person name="Turgeon B."/>
            <person name="Goodwin S."/>
            <person name="Spatafora J."/>
            <person name="Crous P."/>
            <person name="Grigoriev I."/>
        </authorList>
    </citation>
    <scope>NUCLEOTIDE SEQUENCE</scope>
    <source>
        <strain evidence="3">CBS 175.79</strain>
    </source>
</reference>
<organism evidence="3 4">
    <name type="scientific">Aaosphaeria arxii CBS 175.79</name>
    <dbReference type="NCBI Taxonomy" id="1450172"/>
    <lineage>
        <taxon>Eukaryota</taxon>
        <taxon>Fungi</taxon>
        <taxon>Dikarya</taxon>
        <taxon>Ascomycota</taxon>
        <taxon>Pezizomycotina</taxon>
        <taxon>Dothideomycetes</taxon>
        <taxon>Pleosporomycetidae</taxon>
        <taxon>Pleosporales</taxon>
        <taxon>Pleosporales incertae sedis</taxon>
        <taxon>Aaosphaeria</taxon>
    </lineage>
</organism>
<keyword evidence="2" id="KW-1133">Transmembrane helix</keyword>
<accession>A0A6A5Y734</accession>
<protein>
    <submittedName>
        <fullName evidence="3">Uncharacterized protein</fullName>
    </submittedName>
</protein>
<feature type="transmembrane region" description="Helical" evidence="2">
    <location>
        <begin position="243"/>
        <end position="266"/>
    </location>
</feature>
<proteinExistence type="predicted"/>
<feature type="region of interest" description="Disordered" evidence="1">
    <location>
        <begin position="1"/>
        <end position="25"/>
    </location>
</feature>
<keyword evidence="2" id="KW-0812">Transmembrane</keyword>
<evidence type="ECO:0000313" key="3">
    <source>
        <dbReference type="EMBL" id="KAF2020837.1"/>
    </source>
</evidence>
<gene>
    <name evidence="3" type="ORF">BU24DRAFT_416510</name>
</gene>
<dbReference type="Proteomes" id="UP000799778">
    <property type="component" value="Unassembled WGS sequence"/>
</dbReference>
<dbReference type="AlphaFoldDB" id="A0A6A5Y734"/>
<dbReference type="OrthoDB" id="190201at2759"/>
<feature type="region of interest" description="Disordered" evidence="1">
    <location>
        <begin position="57"/>
        <end position="128"/>
    </location>
</feature>
<sequence length="358" mass="39673">MAQHDPSPPEFEGFQVQEDRKDPQPSMIFSILPAVVQNRIPALPSLRRSITDLHTRTLHAKSPSIDTEISVPPTPPPRYCSRPGSGTATPTLLSLTPADGEETDGEDASFQGSLSERPQSSSSTFLPPFSLSESETGINWKYANQGINLTTQAYQESSIRARRPSEGSVTLTRQLYLHGITYLLRGLPENLTPDESLGIIAAIPPSLMDLNSDLNDHAMISIPEKKEDPSVEDSGPPSLLHRLTAIAVFQTFVLLQLLLPYVKLFLGHAYRFERKHQITQRVMSKSITTVDELSRRGLQLSHTVCQMNDGKVGQAINDLTLWWVRGLTGGLQQGITDGVVMIQMEKDSNRNRRKKDTI</sequence>
<dbReference type="GeneID" id="54283866"/>
<keyword evidence="4" id="KW-1185">Reference proteome</keyword>
<evidence type="ECO:0000313" key="4">
    <source>
        <dbReference type="Proteomes" id="UP000799778"/>
    </source>
</evidence>
<feature type="compositionally biased region" description="Low complexity" evidence="1">
    <location>
        <begin position="84"/>
        <end position="98"/>
    </location>
</feature>
<feature type="compositionally biased region" description="Polar residues" evidence="1">
    <location>
        <begin position="110"/>
        <end position="119"/>
    </location>
</feature>
<dbReference type="RefSeq" id="XP_033389176.1">
    <property type="nucleotide sequence ID" value="XM_033526469.1"/>
</dbReference>
<evidence type="ECO:0000256" key="1">
    <source>
        <dbReference type="SAM" id="MobiDB-lite"/>
    </source>
</evidence>